<protein>
    <submittedName>
        <fullName evidence="2">Damage-inducible type I toxin DinQ</fullName>
    </submittedName>
</protein>
<keyword evidence="1" id="KW-0472">Membrane</keyword>
<sequence>MKNNRYDRQCKSKYRGSAPFHLWSKRMGAFIDKVIIVLKVLIALLELIRTFFA</sequence>
<dbReference type="InterPro" id="IPR048189">
    <property type="entry name" value="DinQ-like"/>
</dbReference>
<evidence type="ECO:0000256" key="1">
    <source>
        <dbReference type="SAM" id="Phobius"/>
    </source>
</evidence>
<evidence type="ECO:0000313" key="3">
    <source>
        <dbReference type="Proteomes" id="UP001212996"/>
    </source>
</evidence>
<keyword evidence="1" id="KW-1133">Transmembrane helix</keyword>
<proteinExistence type="predicted"/>
<keyword evidence="1" id="KW-0812">Transmembrane</keyword>
<dbReference type="Proteomes" id="UP001212996">
    <property type="component" value="Unassembled WGS sequence"/>
</dbReference>
<gene>
    <name evidence="2" type="primary">dinQ</name>
    <name evidence="2" type="ORF">PH362_23370</name>
</gene>
<dbReference type="NCBIfam" id="NF041472">
    <property type="entry name" value="toxin_DinQ"/>
    <property type="match status" value="1"/>
</dbReference>
<organism evidence="2 3">
    <name type="scientific">Photorhabdus bodei</name>
    <dbReference type="NCBI Taxonomy" id="2029681"/>
    <lineage>
        <taxon>Bacteria</taxon>
        <taxon>Pseudomonadati</taxon>
        <taxon>Pseudomonadota</taxon>
        <taxon>Gammaproteobacteria</taxon>
        <taxon>Enterobacterales</taxon>
        <taxon>Morganellaceae</taxon>
        <taxon>Photorhabdus</taxon>
    </lineage>
</organism>
<dbReference type="RefSeq" id="WP_160170000.1">
    <property type="nucleotide sequence ID" value="NZ_JAQMFO010000058.1"/>
</dbReference>
<feature type="transmembrane region" description="Helical" evidence="1">
    <location>
        <begin position="34"/>
        <end position="52"/>
    </location>
</feature>
<evidence type="ECO:0000313" key="2">
    <source>
        <dbReference type="EMBL" id="MDB6374766.1"/>
    </source>
</evidence>
<dbReference type="EMBL" id="JAQMFO010000058">
    <property type="protein sequence ID" value="MDB6374766.1"/>
    <property type="molecule type" value="Genomic_DNA"/>
</dbReference>
<reference evidence="2" key="1">
    <citation type="submission" date="2023-01" db="EMBL/GenBank/DDBJ databases">
        <title>Genome sequencing of Photorhabdus bodei 09-20.</title>
        <authorList>
            <person name="Kalindamar S."/>
            <person name="Kumru S."/>
        </authorList>
    </citation>
    <scope>NUCLEOTIDE SEQUENCE</scope>
    <source>
        <strain evidence="2">09-20</strain>
    </source>
</reference>
<dbReference type="AlphaFoldDB" id="A0AAW6BQ74"/>
<comment type="caution">
    <text evidence="2">The sequence shown here is derived from an EMBL/GenBank/DDBJ whole genome shotgun (WGS) entry which is preliminary data.</text>
</comment>
<accession>A0AAW6BQ74</accession>
<name>A0AAW6BQ74_9GAMM</name>